<keyword evidence="9" id="KW-0560">Oxidoreductase</keyword>
<evidence type="ECO:0000256" key="21">
    <source>
        <dbReference type="SAM" id="MobiDB-lite"/>
    </source>
</evidence>
<comment type="cofactor">
    <cofactor evidence="1">
        <name>FMN</name>
        <dbReference type="ChEBI" id="CHEBI:58210"/>
    </cofactor>
</comment>
<evidence type="ECO:0000256" key="8">
    <source>
        <dbReference type="ARBA" id="ARBA00022857"/>
    </source>
</evidence>
<evidence type="ECO:0000256" key="5">
    <source>
        <dbReference type="ARBA" id="ARBA00022630"/>
    </source>
</evidence>
<dbReference type="GO" id="GO:0017150">
    <property type="term" value="F:tRNA dihydrouridine synthase activity"/>
    <property type="evidence" value="ECO:0007669"/>
    <property type="project" value="InterPro"/>
</dbReference>
<feature type="region of interest" description="Disordered" evidence="21">
    <location>
        <begin position="530"/>
        <end position="554"/>
    </location>
</feature>
<evidence type="ECO:0000256" key="14">
    <source>
        <dbReference type="ARBA" id="ARBA00047287"/>
    </source>
</evidence>
<dbReference type="Ensembl" id="ENSSSCT00030010165.1">
    <property type="protein sequence ID" value="ENSSSCP00030004357.1"/>
    <property type="gene ID" value="ENSSSCG00030007572.1"/>
</dbReference>
<organism evidence="23 24">
    <name type="scientific">Sus scrofa</name>
    <name type="common">Pig</name>
    <dbReference type="NCBI Taxonomy" id="9823"/>
    <lineage>
        <taxon>Eukaryota</taxon>
        <taxon>Metazoa</taxon>
        <taxon>Chordata</taxon>
        <taxon>Craniata</taxon>
        <taxon>Vertebrata</taxon>
        <taxon>Euteleostomi</taxon>
        <taxon>Mammalia</taxon>
        <taxon>Eutheria</taxon>
        <taxon>Laurasiatheria</taxon>
        <taxon>Artiodactyla</taxon>
        <taxon>Suina</taxon>
        <taxon>Suidae</taxon>
        <taxon>Sus</taxon>
    </lineage>
</organism>
<evidence type="ECO:0000256" key="7">
    <source>
        <dbReference type="ARBA" id="ARBA00022694"/>
    </source>
</evidence>
<comment type="catalytic activity">
    <reaction evidence="16">
        <text>5,6-dihydrouridine(16) in tRNA + NAD(+) = uridine(16) in tRNA + NADH + H(+)</text>
        <dbReference type="Rhea" id="RHEA:53380"/>
        <dbReference type="Rhea" id="RHEA-COMP:13543"/>
        <dbReference type="Rhea" id="RHEA-COMP:13544"/>
        <dbReference type="ChEBI" id="CHEBI:15378"/>
        <dbReference type="ChEBI" id="CHEBI:57540"/>
        <dbReference type="ChEBI" id="CHEBI:57945"/>
        <dbReference type="ChEBI" id="CHEBI:65315"/>
        <dbReference type="ChEBI" id="CHEBI:74443"/>
        <dbReference type="EC" id="1.3.1.88"/>
    </reaction>
    <physiologicalReaction direction="right-to-left" evidence="16">
        <dbReference type="Rhea" id="RHEA:53382"/>
    </physiologicalReaction>
</comment>
<evidence type="ECO:0000256" key="17">
    <source>
        <dbReference type="ARBA" id="ARBA00049467"/>
    </source>
</evidence>
<dbReference type="Proteomes" id="UP000694570">
    <property type="component" value="Unplaced"/>
</dbReference>
<dbReference type="Proteomes" id="UP000314985">
    <property type="component" value="Chromosome 12"/>
</dbReference>
<dbReference type="PROSITE" id="PS01136">
    <property type="entry name" value="UPF0034"/>
    <property type="match status" value="1"/>
</dbReference>
<keyword evidence="11" id="KW-0539">Nucleus</keyword>
<dbReference type="AlphaFoldDB" id="A0A4X1U900"/>
<feature type="compositionally biased region" description="Low complexity" evidence="21">
    <location>
        <begin position="539"/>
        <end position="548"/>
    </location>
</feature>
<dbReference type="InterPro" id="IPR018517">
    <property type="entry name" value="tRNA_hU_synthase_CS"/>
</dbReference>
<proteinExistence type="inferred from homology"/>
<dbReference type="Pfam" id="PF01207">
    <property type="entry name" value="Dus"/>
    <property type="match status" value="1"/>
</dbReference>
<evidence type="ECO:0000313" key="23">
    <source>
        <dbReference type="Ensembl" id="ENSSSCP00070024359.1"/>
    </source>
</evidence>
<comment type="catalytic activity">
    <reaction evidence="15">
        <text>5,6-dihydrouridine(16) in tRNA + NADP(+) = uridine(16) in tRNA + NADPH + H(+)</text>
        <dbReference type="Rhea" id="RHEA:53376"/>
        <dbReference type="Rhea" id="RHEA-COMP:13543"/>
        <dbReference type="Rhea" id="RHEA-COMP:13544"/>
        <dbReference type="ChEBI" id="CHEBI:15378"/>
        <dbReference type="ChEBI" id="CHEBI:57783"/>
        <dbReference type="ChEBI" id="CHEBI:58349"/>
        <dbReference type="ChEBI" id="CHEBI:65315"/>
        <dbReference type="ChEBI" id="CHEBI:74443"/>
        <dbReference type="EC" id="1.3.1.88"/>
    </reaction>
    <physiologicalReaction direction="right-to-left" evidence="15">
        <dbReference type="Rhea" id="RHEA:53378"/>
    </physiologicalReaction>
</comment>
<evidence type="ECO:0000256" key="20">
    <source>
        <dbReference type="ARBA" id="ARBA00077078"/>
    </source>
</evidence>
<evidence type="ECO:0000256" key="6">
    <source>
        <dbReference type="ARBA" id="ARBA00022643"/>
    </source>
</evidence>
<comment type="subcellular location">
    <subcellularLocation>
        <location evidence="3">Cytoplasm</location>
    </subcellularLocation>
    <subcellularLocation>
        <location evidence="2">Nucleus</location>
    </subcellularLocation>
</comment>
<feature type="region of interest" description="Disordered" evidence="21">
    <location>
        <begin position="422"/>
        <end position="466"/>
    </location>
</feature>
<keyword evidence="8" id="KW-0521">NADP</keyword>
<dbReference type="PANTHER" id="PTHR11082:SF5">
    <property type="entry name" value="TRNA-DIHYDROURIDINE(16_17) SYNTHASE [NAD(P)(+)]-LIKE"/>
    <property type="match status" value="1"/>
</dbReference>
<evidence type="ECO:0000256" key="12">
    <source>
        <dbReference type="ARBA" id="ARBA00038313"/>
    </source>
</evidence>
<evidence type="ECO:0000256" key="19">
    <source>
        <dbReference type="ARBA" id="ARBA00068883"/>
    </source>
</evidence>
<protein>
    <recommendedName>
        <fullName evidence="19">tRNA-dihydrouridine(16/17) synthase [NAD(P)(+)]-like</fullName>
        <ecNumber evidence="13">1.3.1.88</ecNumber>
    </recommendedName>
    <alternativeName>
        <fullName evidence="20">tRNA-dihydrouridine synthase 1-like</fullName>
    </alternativeName>
</protein>
<evidence type="ECO:0000256" key="11">
    <source>
        <dbReference type="ARBA" id="ARBA00023242"/>
    </source>
</evidence>
<evidence type="ECO:0000256" key="16">
    <source>
        <dbReference type="ARBA" id="ARBA00048934"/>
    </source>
</evidence>
<comment type="similarity">
    <text evidence="12">Belongs to the Dus family. Dus1 subfamily.</text>
</comment>
<keyword evidence="5" id="KW-0285">Flavoprotein</keyword>
<sequence length="554" mass="61429">MPKLQGFEFWSRTLGGARHVVAPMVDQSELAWRLLSRRHGAQLCYTPMLHAQVFVRDANYRKENLYCEACPEDRPLIVQFCANDPEVFVQAALLAQDYCDAVDLNLGCPQMIAKRGHYGAFLQEEWDLLRRMILLAHEKLSVPVTCKIRVFPEIDKTVRYAQMLEKAGCQLLTVHGRTKEQKGPLSGAASWEHIKAVRKAVAIPVFANGNIQCLRDVERCLQDTGVQGVMSAGEAGPCLLLGHPWQPLEGLSARLPRASTGPDESPSGRTVLAKGPVCPAGQSPRARGQPCPRDGATWGGRAPLTRAPPRPAEGHLHNPALFEGRSPAVWELAEEYLDLVRQHPCPLSYVRAHLFKLWHHTLQVHQQLREELAKVKTLEGIAAVSQELKLRCQEDISRQKEGEKPSGGLPFFHWICQPYFRPGPQEGSKENGGARSKRALEEEGSTEALSKNKQKKQLRNPHKTFDPSLKPKYAKCDQCGNPKGNRCVFNLCRGCCKKRAFRETADCPGHGLLFKTKLEKSLAWKGAQLRPQEPPQAGPAPLGGLPEAVGSALT</sequence>
<evidence type="ECO:0000256" key="18">
    <source>
        <dbReference type="ARBA" id="ARBA00053643"/>
    </source>
</evidence>
<evidence type="ECO:0000313" key="24">
    <source>
        <dbReference type="Proteomes" id="UP000314985"/>
    </source>
</evidence>
<dbReference type="FunFam" id="3.20.20.70:FF:000081">
    <property type="entry name" value="Dihydrouridine synthase 1 like"/>
    <property type="match status" value="1"/>
</dbReference>
<accession>A0A4X1U900</accession>
<feature type="domain" description="DUS-like FMN-binding" evidence="22">
    <location>
        <begin position="21"/>
        <end position="235"/>
    </location>
</feature>
<evidence type="ECO:0000256" key="2">
    <source>
        <dbReference type="ARBA" id="ARBA00004123"/>
    </source>
</evidence>
<keyword evidence="7" id="KW-0819">tRNA processing</keyword>
<evidence type="ECO:0000256" key="4">
    <source>
        <dbReference type="ARBA" id="ARBA00022490"/>
    </source>
</evidence>
<dbReference type="GO" id="GO:0005634">
    <property type="term" value="C:nucleus"/>
    <property type="evidence" value="ECO:0007669"/>
    <property type="project" value="UniProtKB-SubCell"/>
</dbReference>
<dbReference type="InterPro" id="IPR013785">
    <property type="entry name" value="Aldolase_TIM"/>
</dbReference>
<dbReference type="EC" id="1.3.1.88" evidence="13"/>
<evidence type="ECO:0000256" key="1">
    <source>
        <dbReference type="ARBA" id="ARBA00001917"/>
    </source>
</evidence>
<dbReference type="Gene3D" id="3.20.20.70">
    <property type="entry name" value="Aldolase class I"/>
    <property type="match status" value="1"/>
</dbReference>
<dbReference type="GO" id="GO:0005737">
    <property type="term" value="C:cytoplasm"/>
    <property type="evidence" value="ECO:0007669"/>
    <property type="project" value="UniProtKB-SubCell"/>
</dbReference>
<evidence type="ECO:0000256" key="3">
    <source>
        <dbReference type="ARBA" id="ARBA00004496"/>
    </source>
</evidence>
<name>A0A4X1U900_PIG</name>
<evidence type="ECO:0000259" key="22">
    <source>
        <dbReference type="Pfam" id="PF01207"/>
    </source>
</evidence>
<evidence type="ECO:0000256" key="13">
    <source>
        <dbReference type="ARBA" id="ARBA00038890"/>
    </source>
</evidence>
<dbReference type="SUPFAM" id="SSF51395">
    <property type="entry name" value="FMN-linked oxidoreductases"/>
    <property type="match status" value="1"/>
</dbReference>
<keyword evidence="6" id="KW-0288">FMN</keyword>
<reference evidence="23 24" key="1">
    <citation type="submission" date="2017-08" db="EMBL/GenBank/DDBJ databases">
        <title>USMARCv1.0.</title>
        <authorList>
            <person name="Hannum G.I."/>
            <person name="Koren S."/>
            <person name="Schroeder S.G."/>
            <person name="Chin S.C."/>
            <person name="Nonneman D.J."/>
            <person name="Becker S.A."/>
            <person name="Rosen B.D."/>
            <person name="Bickhart D.M."/>
            <person name="Putnam N.H."/>
            <person name="Green R.E."/>
            <person name="Tuggle C.K."/>
            <person name="Liu H."/>
            <person name="Rohrer G.A."/>
            <person name="Warr A."/>
            <person name="Hall R."/>
            <person name="Kim K."/>
            <person name="Hume D.A."/>
            <person name="Talbot R."/>
            <person name="Chow W."/>
            <person name="Howe K."/>
            <person name="Schwartz A.S."/>
            <person name="Watson M."/>
            <person name="Archibald A.L."/>
            <person name="Phillippy A.M."/>
            <person name="Smith T.P.L."/>
        </authorList>
    </citation>
    <scope>NUCLEOTIDE SEQUENCE [LARGE SCALE GENOMIC DNA]</scope>
</reference>
<comment type="function">
    <text evidence="18">Catalyzes the synthesis of dihydrouridine, a modified base found in the D-loop of most tRNAs. Specifically modifies U16 and U17 in cytoplasmic tRNAs. Affects the level of some mature tRNA and thereby the total cellular translation.</text>
</comment>
<evidence type="ECO:0000256" key="9">
    <source>
        <dbReference type="ARBA" id="ARBA00023002"/>
    </source>
</evidence>
<dbReference type="CDD" id="cd02801">
    <property type="entry name" value="DUS_like_FMN"/>
    <property type="match status" value="1"/>
</dbReference>
<comment type="catalytic activity">
    <reaction evidence="14">
        <text>5,6-dihydrouridine(17) in tRNA + NAD(+) = uridine(17) in tRNA + NADH + H(+)</text>
        <dbReference type="Rhea" id="RHEA:53372"/>
        <dbReference type="Rhea" id="RHEA-COMP:13541"/>
        <dbReference type="Rhea" id="RHEA-COMP:13542"/>
        <dbReference type="ChEBI" id="CHEBI:15378"/>
        <dbReference type="ChEBI" id="CHEBI:57540"/>
        <dbReference type="ChEBI" id="CHEBI:57945"/>
        <dbReference type="ChEBI" id="CHEBI:65315"/>
        <dbReference type="ChEBI" id="CHEBI:74443"/>
        <dbReference type="EC" id="1.3.1.88"/>
    </reaction>
    <physiologicalReaction direction="right-to-left" evidence="14">
        <dbReference type="Rhea" id="RHEA:53374"/>
    </physiologicalReaction>
</comment>
<feature type="compositionally biased region" description="Basic residues" evidence="21">
    <location>
        <begin position="452"/>
        <end position="462"/>
    </location>
</feature>
<keyword evidence="10" id="KW-0520">NAD</keyword>
<dbReference type="InterPro" id="IPR035587">
    <property type="entry name" value="DUS-like_FMN-bd"/>
</dbReference>
<gene>
    <name evidence="23" type="primary">DUS1L</name>
</gene>
<comment type="catalytic activity">
    <reaction evidence="17">
        <text>5,6-dihydrouridine(17) in tRNA + NADP(+) = uridine(17) in tRNA + NADPH + H(+)</text>
        <dbReference type="Rhea" id="RHEA:53368"/>
        <dbReference type="Rhea" id="RHEA-COMP:13541"/>
        <dbReference type="Rhea" id="RHEA-COMP:13542"/>
        <dbReference type="ChEBI" id="CHEBI:15378"/>
        <dbReference type="ChEBI" id="CHEBI:57783"/>
        <dbReference type="ChEBI" id="CHEBI:58349"/>
        <dbReference type="ChEBI" id="CHEBI:65315"/>
        <dbReference type="ChEBI" id="CHEBI:74443"/>
        <dbReference type="EC" id="1.3.1.88"/>
    </reaction>
    <physiologicalReaction direction="right-to-left" evidence="17">
        <dbReference type="Rhea" id="RHEA:53370"/>
    </physiologicalReaction>
</comment>
<reference evidence="23" key="2">
    <citation type="submission" date="2025-05" db="UniProtKB">
        <authorList>
            <consortium name="Ensembl"/>
        </authorList>
    </citation>
    <scope>IDENTIFICATION</scope>
</reference>
<keyword evidence="4" id="KW-0963">Cytoplasm</keyword>
<evidence type="ECO:0000256" key="10">
    <source>
        <dbReference type="ARBA" id="ARBA00023027"/>
    </source>
</evidence>
<dbReference type="PANTHER" id="PTHR11082">
    <property type="entry name" value="TRNA-DIHYDROURIDINE SYNTHASE"/>
    <property type="match status" value="1"/>
</dbReference>
<feature type="region of interest" description="Disordered" evidence="21">
    <location>
        <begin position="257"/>
        <end position="296"/>
    </location>
</feature>
<dbReference type="GO" id="GO:0050660">
    <property type="term" value="F:flavin adenine dinucleotide binding"/>
    <property type="evidence" value="ECO:0007669"/>
    <property type="project" value="InterPro"/>
</dbReference>
<dbReference type="Ensembl" id="ENSSSCT00070029229.1">
    <property type="protein sequence ID" value="ENSSSCP00070024359.1"/>
    <property type="gene ID" value="ENSSSCG00070014885.1"/>
</dbReference>
<evidence type="ECO:0000256" key="15">
    <source>
        <dbReference type="ARBA" id="ARBA00047652"/>
    </source>
</evidence>